<comment type="caution">
    <text evidence="2">The sequence shown here is derived from an EMBL/GenBank/DDBJ whole genome shotgun (WGS) entry which is preliminary data.</text>
</comment>
<evidence type="ECO:0000313" key="3">
    <source>
        <dbReference type="Proteomes" id="UP000762676"/>
    </source>
</evidence>
<evidence type="ECO:0000313" key="2">
    <source>
        <dbReference type="EMBL" id="GFR94738.1"/>
    </source>
</evidence>
<dbReference type="AlphaFoldDB" id="A0AAV4H9X1"/>
<feature type="region of interest" description="Disordered" evidence="1">
    <location>
        <begin position="147"/>
        <end position="170"/>
    </location>
</feature>
<sequence length="286" mass="30899">MTLLNDQSYDYRLGTSESHETPCMLSYAVLKIKLWRSSPASGNHYKVHNRHPVEMPQPSTTRAKKSAQNKVEPFKPIGLIRGRQQAGKEIFGLRTQRLKQAGTEKDEGCDDDAEDGDAREDVFVSKPGQNYSPTRCSIAFTTSVHGSGRRVRQGGGDGSEGGTQAGTVGGSEEDIIWGKWCCSNTSLPSSRPPLPSEIQLPPSSCHYFSNQSLIPLYVRVGEPCPTYTMADINLAFVLDAGQACSSRPENSRGEGGGQSMQLLPALGHGLPQQQPGVNARGLIEPG</sequence>
<protein>
    <submittedName>
        <fullName evidence="2">Uncharacterized protein</fullName>
    </submittedName>
</protein>
<reference evidence="2 3" key="1">
    <citation type="journal article" date="2021" name="Elife">
        <title>Chloroplast acquisition without the gene transfer in kleptoplastic sea slugs, Plakobranchus ocellatus.</title>
        <authorList>
            <person name="Maeda T."/>
            <person name="Takahashi S."/>
            <person name="Yoshida T."/>
            <person name="Shimamura S."/>
            <person name="Takaki Y."/>
            <person name="Nagai Y."/>
            <person name="Toyoda A."/>
            <person name="Suzuki Y."/>
            <person name="Arimoto A."/>
            <person name="Ishii H."/>
            <person name="Satoh N."/>
            <person name="Nishiyama T."/>
            <person name="Hasebe M."/>
            <person name="Maruyama T."/>
            <person name="Minagawa J."/>
            <person name="Obokata J."/>
            <person name="Shigenobu S."/>
        </authorList>
    </citation>
    <scope>NUCLEOTIDE SEQUENCE [LARGE SCALE GENOMIC DNA]</scope>
</reference>
<dbReference type="EMBL" id="BMAT01001888">
    <property type="protein sequence ID" value="GFR94738.1"/>
    <property type="molecule type" value="Genomic_DNA"/>
</dbReference>
<keyword evidence="3" id="KW-1185">Reference proteome</keyword>
<organism evidence="2 3">
    <name type="scientific">Elysia marginata</name>
    <dbReference type="NCBI Taxonomy" id="1093978"/>
    <lineage>
        <taxon>Eukaryota</taxon>
        <taxon>Metazoa</taxon>
        <taxon>Spiralia</taxon>
        <taxon>Lophotrochozoa</taxon>
        <taxon>Mollusca</taxon>
        <taxon>Gastropoda</taxon>
        <taxon>Heterobranchia</taxon>
        <taxon>Euthyneura</taxon>
        <taxon>Panpulmonata</taxon>
        <taxon>Sacoglossa</taxon>
        <taxon>Placobranchoidea</taxon>
        <taxon>Plakobranchidae</taxon>
        <taxon>Elysia</taxon>
    </lineage>
</organism>
<accession>A0AAV4H9X1</accession>
<feature type="compositionally biased region" description="Gly residues" evidence="1">
    <location>
        <begin position="153"/>
        <end position="169"/>
    </location>
</feature>
<gene>
    <name evidence="2" type="ORF">ElyMa_000926600</name>
</gene>
<evidence type="ECO:0000256" key="1">
    <source>
        <dbReference type="SAM" id="MobiDB-lite"/>
    </source>
</evidence>
<proteinExistence type="predicted"/>
<name>A0AAV4H9X1_9GAST</name>
<dbReference type="Proteomes" id="UP000762676">
    <property type="component" value="Unassembled WGS sequence"/>
</dbReference>
<feature type="region of interest" description="Disordered" evidence="1">
    <location>
        <begin position="46"/>
        <end position="69"/>
    </location>
</feature>